<accession>A0A835VDM9</accession>
<feature type="region of interest" description="Disordered" evidence="1">
    <location>
        <begin position="122"/>
        <end position="145"/>
    </location>
</feature>
<protein>
    <submittedName>
        <fullName evidence="2">Uncharacterized protein</fullName>
    </submittedName>
</protein>
<sequence length="145" mass="15641">MPFPRLLMQEFIIAALCHSGGTLKGGMRTLSPSQPTAWEEGSKKHSSFKSNLNKAQIPELSIDLFDNVSQEQSFLSSSPPEGSPGVCQLSCLGRRRTLTGGQLKPPKPCCFGAFFEVFTNSDASSPPPKALSKPSNVSDKDAPHY</sequence>
<evidence type="ECO:0000313" key="2">
    <source>
        <dbReference type="EMBL" id="KAG0493105.1"/>
    </source>
</evidence>
<dbReference type="Proteomes" id="UP000636800">
    <property type="component" value="Chromosome 2"/>
</dbReference>
<gene>
    <name evidence="2" type="ORF">HPP92_006503</name>
</gene>
<dbReference type="AlphaFoldDB" id="A0A835VDM9"/>
<keyword evidence="3" id="KW-1185">Reference proteome</keyword>
<proteinExistence type="predicted"/>
<dbReference type="EMBL" id="JADCNL010000002">
    <property type="protein sequence ID" value="KAG0493105.1"/>
    <property type="molecule type" value="Genomic_DNA"/>
</dbReference>
<comment type="caution">
    <text evidence="2">The sequence shown here is derived from an EMBL/GenBank/DDBJ whole genome shotgun (WGS) entry which is preliminary data.</text>
</comment>
<evidence type="ECO:0000256" key="1">
    <source>
        <dbReference type="SAM" id="MobiDB-lite"/>
    </source>
</evidence>
<name>A0A835VDM9_VANPL</name>
<evidence type="ECO:0000313" key="3">
    <source>
        <dbReference type="Proteomes" id="UP000636800"/>
    </source>
</evidence>
<organism evidence="2 3">
    <name type="scientific">Vanilla planifolia</name>
    <name type="common">Vanilla</name>
    <dbReference type="NCBI Taxonomy" id="51239"/>
    <lineage>
        <taxon>Eukaryota</taxon>
        <taxon>Viridiplantae</taxon>
        <taxon>Streptophyta</taxon>
        <taxon>Embryophyta</taxon>
        <taxon>Tracheophyta</taxon>
        <taxon>Spermatophyta</taxon>
        <taxon>Magnoliopsida</taxon>
        <taxon>Liliopsida</taxon>
        <taxon>Asparagales</taxon>
        <taxon>Orchidaceae</taxon>
        <taxon>Vanilloideae</taxon>
        <taxon>Vanilleae</taxon>
        <taxon>Vanilla</taxon>
    </lineage>
</organism>
<reference evidence="2 3" key="1">
    <citation type="journal article" date="2020" name="Nat. Food">
        <title>A phased Vanilla planifolia genome enables genetic improvement of flavour and production.</title>
        <authorList>
            <person name="Hasing T."/>
            <person name="Tang H."/>
            <person name="Brym M."/>
            <person name="Khazi F."/>
            <person name="Huang T."/>
            <person name="Chambers A.H."/>
        </authorList>
    </citation>
    <scope>NUCLEOTIDE SEQUENCE [LARGE SCALE GENOMIC DNA]</scope>
    <source>
        <tissue evidence="2">Leaf</tissue>
    </source>
</reference>